<evidence type="ECO:0000313" key="3">
    <source>
        <dbReference type="EMBL" id="RPD90214.1"/>
    </source>
</evidence>
<dbReference type="Proteomes" id="UP000272412">
    <property type="component" value="Unassembled WGS sequence"/>
</dbReference>
<name>A0A3N4N1U6_9NEIS</name>
<feature type="transmembrane region" description="Helical" evidence="1">
    <location>
        <begin position="79"/>
        <end position="97"/>
    </location>
</feature>
<proteinExistence type="predicted"/>
<keyword evidence="4" id="KW-1185">Reference proteome</keyword>
<keyword evidence="1" id="KW-1133">Transmembrane helix</keyword>
<keyword evidence="1" id="KW-0812">Transmembrane</keyword>
<accession>A0A3N4N1U6</accession>
<keyword evidence="1" id="KW-0472">Membrane</keyword>
<sequence length="105" mass="11080">MITVSQNTRQWGKAVFFSMILGFAQMALAAGGLSTAEGSLKELVQGFYGIVAILSGVAILAVAVWGYFGHKTLGDIIQICCWIFVAGASLAIGKAIFDWGKSATF</sequence>
<evidence type="ECO:0008006" key="5">
    <source>
        <dbReference type="Google" id="ProtNLM"/>
    </source>
</evidence>
<organism evidence="3 4">
    <name type="scientific">Neisseria weixii</name>
    <dbReference type="NCBI Taxonomy" id="1853276"/>
    <lineage>
        <taxon>Bacteria</taxon>
        <taxon>Pseudomonadati</taxon>
        <taxon>Pseudomonadota</taxon>
        <taxon>Betaproteobacteria</taxon>
        <taxon>Neisseriales</taxon>
        <taxon>Neisseriaceae</taxon>
        <taxon>Neisseria</taxon>
    </lineage>
</organism>
<reference evidence="3 4" key="1">
    <citation type="submission" date="2018-11" db="EMBL/GenBank/DDBJ databases">
        <title>Neisseria weixii sp. nov. isolated from the rectal contents of plateau pika (Ochotona cruzoniae).</title>
        <authorList>
            <person name="Zhang G."/>
        </authorList>
    </citation>
    <scope>NUCLEOTIDE SEQUENCE [LARGE SCALE GENOMIC DNA]</scope>
    <source>
        <strain evidence="3 4">10009</strain>
    </source>
</reference>
<dbReference type="AlphaFoldDB" id="A0A3N4N1U6"/>
<dbReference type="EMBL" id="RPFL01000004">
    <property type="protein sequence ID" value="RPD90214.1"/>
    <property type="molecule type" value="Genomic_DNA"/>
</dbReference>
<protein>
    <recommendedName>
        <fullName evidence="5">Conjugal transfer protein TrbC</fullName>
    </recommendedName>
</protein>
<comment type="caution">
    <text evidence="3">The sequence shown here is derived from an EMBL/GenBank/DDBJ whole genome shotgun (WGS) entry which is preliminary data.</text>
</comment>
<feature type="signal peptide" evidence="2">
    <location>
        <begin position="1"/>
        <end position="29"/>
    </location>
</feature>
<gene>
    <name evidence="3" type="ORF">EGK74_02470</name>
</gene>
<feature type="transmembrane region" description="Helical" evidence="1">
    <location>
        <begin position="45"/>
        <end position="67"/>
    </location>
</feature>
<evidence type="ECO:0000313" key="4">
    <source>
        <dbReference type="Proteomes" id="UP000272412"/>
    </source>
</evidence>
<feature type="chain" id="PRO_5018025715" description="Conjugal transfer protein TrbC" evidence="2">
    <location>
        <begin position="30"/>
        <end position="105"/>
    </location>
</feature>
<evidence type="ECO:0000256" key="1">
    <source>
        <dbReference type="SAM" id="Phobius"/>
    </source>
</evidence>
<evidence type="ECO:0000256" key="2">
    <source>
        <dbReference type="SAM" id="SignalP"/>
    </source>
</evidence>
<dbReference type="OrthoDB" id="8605568at2"/>
<keyword evidence="2" id="KW-0732">Signal</keyword>